<evidence type="ECO:0000256" key="7">
    <source>
        <dbReference type="ARBA" id="ARBA00023110"/>
    </source>
</evidence>
<dbReference type="SUPFAM" id="SSF47473">
    <property type="entry name" value="EF-hand"/>
    <property type="match status" value="1"/>
</dbReference>
<evidence type="ECO:0000256" key="4">
    <source>
        <dbReference type="ARBA" id="ARBA00022729"/>
    </source>
</evidence>
<gene>
    <name evidence="12" type="primary">FKBP7_1</name>
    <name evidence="12" type="ORF">N1851_031669</name>
</gene>
<feature type="domain" description="EF-hand" evidence="11">
    <location>
        <begin position="469"/>
        <end position="504"/>
    </location>
</feature>
<evidence type="ECO:0000256" key="8">
    <source>
        <dbReference type="ARBA" id="ARBA00023235"/>
    </source>
</evidence>
<evidence type="ECO:0000256" key="6">
    <source>
        <dbReference type="ARBA" id="ARBA00022837"/>
    </source>
</evidence>
<dbReference type="PROSITE" id="PS00018">
    <property type="entry name" value="EF_HAND_1"/>
    <property type="match status" value="2"/>
</dbReference>
<evidence type="ECO:0000256" key="3">
    <source>
        <dbReference type="ARBA" id="ARBA00022723"/>
    </source>
</evidence>
<evidence type="ECO:0000256" key="2">
    <source>
        <dbReference type="ARBA" id="ARBA00013194"/>
    </source>
</evidence>
<evidence type="ECO:0000256" key="10">
    <source>
        <dbReference type="SAM" id="MobiDB-lite"/>
    </source>
</evidence>
<evidence type="ECO:0000313" key="12">
    <source>
        <dbReference type="EMBL" id="KAK0132961.1"/>
    </source>
</evidence>
<comment type="catalytic activity">
    <reaction evidence="1">
        <text>[protein]-peptidylproline (omega=180) = [protein]-peptidylproline (omega=0)</text>
        <dbReference type="Rhea" id="RHEA:16237"/>
        <dbReference type="Rhea" id="RHEA-COMP:10747"/>
        <dbReference type="Rhea" id="RHEA-COMP:10748"/>
        <dbReference type="ChEBI" id="CHEBI:83833"/>
        <dbReference type="ChEBI" id="CHEBI:83834"/>
        <dbReference type="EC" id="5.2.1.8"/>
    </reaction>
</comment>
<dbReference type="AlphaFoldDB" id="A0AA47NP08"/>
<protein>
    <recommendedName>
        <fullName evidence="2">peptidylprolyl isomerase</fullName>
        <ecNumber evidence="2">5.2.1.8</ecNumber>
    </recommendedName>
    <alternativeName>
        <fullName evidence="9">Rotamase</fullName>
    </alternativeName>
</protein>
<keyword evidence="13" id="KW-1185">Reference proteome</keyword>
<sequence>MPKVGYSLPTDAYGEHRDGRTDHQGLFKTTDTIKRAVQWWRGGEESQCPATVKCAFKDALRTGRIYKQRWTVHDPVPQHPTGGDLSYLGFPTAGVLDQDEWIIFQNRERAFRKTLDTKHLEDKHHFNFSGDAPTKWIKLIRILNGVYFKNGTFSICRENGKPFGIPFLKFTIRILRKMPTTNTGLPETQTLESLGGWIESDLRFLRDAVQPALGVSSGGTQGEKQITELCQEYIHRITLIDSAPLPVRMKIEAIRQIAVAKIQHLFRNVHISQQNLLAMNNATVNIVRKWLCLNTRTTRDILFQPRNTGGLGVPNIEWLYTSSRIGHLLSMLNNDDMTVRELARESLFLHLQRRKIPIASQNEPQFLGFKLKQNGKLDIKAAGFGVRSDWLDLNDLCHRIGLQLSWQGPDGATSPLTDNIITDSQISTLAILNDGNSAQHLHTKHARASLLQHRLTQNTQRWSSLKMQGKGPRSMEAFKEIDLDQDKTLTREEVKRYLQLEYQRTGTPKDDAFYHKIMEDIFRKSDHDSNGRITAKEYNVYDHDEL</sequence>
<feature type="region of interest" description="Disordered" evidence="10">
    <location>
        <begin position="1"/>
        <end position="21"/>
    </location>
</feature>
<keyword evidence="6" id="KW-0106">Calcium</keyword>
<dbReference type="Pfam" id="PF13499">
    <property type="entry name" value="EF-hand_7"/>
    <property type="match status" value="1"/>
</dbReference>
<dbReference type="PROSITE" id="PS50222">
    <property type="entry name" value="EF_HAND_2"/>
    <property type="match status" value="2"/>
</dbReference>
<dbReference type="InterPro" id="IPR011992">
    <property type="entry name" value="EF-hand-dom_pair"/>
</dbReference>
<dbReference type="InterPro" id="IPR018247">
    <property type="entry name" value="EF_Hand_1_Ca_BS"/>
</dbReference>
<keyword evidence="8 12" id="KW-0413">Isomerase</keyword>
<dbReference type="CDD" id="cd00051">
    <property type="entry name" value="EFh"/>
    <property type="match status" value="1"/>
</dbReference>
<comment type="caution">
    <text evidence="12">The sequence shown here is derived from an EMBL/GenBank/DDBJ whole genome shotgun (WGS) entry which is preliminary data.</text>
</comment>
<evidence type="ECO:0000313" key="13">
    <source>
        <dbReference type="Proteomes" id="UP001174136"/>
    </source>
</evidence>
<keyword evidence="5" id="KW-0677">Repeat</keyword>
<feature type="domain" description="EF-hand" evidence="11">
    <location>
        <begin position="513"/>
        <end position="546"/>
    </location>
</feature>
<dbReference type="EC" id="5.2.1.8" evidence="2"/>
<name>A0AA47NP08_MERPO</name>
<dbReference type="PANTHER" id="PTHR46222:SF2">
    <property type="entry name" value="PEPTIDYL-PROLYL CIS-TRANS ISOMERASE FKBP7"/>
    <property type="match status" value="1"/>
</dbReference>
<dbReference type="PANTHER" id="PTHR46222">
    <property type="entry name" value="PEPTIDYL-PROLYL CIS-TRANS ISOMERASE FKBP7/14"/>
    <property type="match status" value="1"/>
</dbReference>
<dbReference type="EMBL" id="JAOPHQ010006044">
    <property type="protein sequence ID" value="KAK0132961.1"/>
    <property type="molecule type" value="Genomic_DNA"/>
</dbReference>
<dbReference type="InterPro" id="IPR052273">
    <property type="entry name" value="PPIase_FKBP"/>
</dbReference>
<dbReference type="InterPro" id="IPR002048">
    <property type="entry name" value="EF_hand_dom"/>
</dbReference>
<keyword evidence="7" id="KW-0697">Rotamase</keyword>
<dbReference type="GO" id="GO:0003755">
    <property type="term" value="F:peptidyl-prolyl cis-trans isomerase activity"/>
    <property type="evidence" value="ECO:0007669"/>
    <property type="project" value="UniProtKB-KW"/>
</dbReference>
<accession>A0AA47NP08</accession>
<dbReference type="GO" id="GO:0005509">
    <property type="term" value="F:calcium ion binding"/>
    <property type="evidence" value="ECO:0007669"/>
    <property type="project" value="InterPro"/>
</dbReference>
<proteinExistence type="predicted"/>
<evidence type="ECO:0000259" key="11">
    <source>
        <dbReference type="PROSITE" id="PS50222"/>
    </source>
</evidence>
<evidence type="ECO:0000256" key="5">
    <source>
        <dbReference type="ARBA" id="ARBA00022737"/>
    </source>
</evidence>
<evidence type="ECO:0000256" key="1">
    <source>
        <dbReference type="ARBA" id="ARBA00000971"/>
    </source>
</evidence>
<keyword evidence="4" id="KW-0732">Signal</keyword>
<reference evidence="12" key="1">
    <citation type="journal article" date="2023" name="Front. Mar. Sci.">
        <title>A new Merluccius polli reference genome to investigate the effects of global change in West African waters.</title>
        <authorList>
            <person name="Mateo J.L."/>
            <person name="Blanco-Fernandez C."/>
            <person name="Garcia-Vazquez E."/>
            <person name="Machado-Schiaffino G."/>
        </authorList>
    </citation>
    <scope>NUCLEOTIDE SEQUENCE</scope>
    <source>
        <strain evidence="12">C29</strain>
        <tissue evidence="12">Fin</tissue>
    </source>
</reference>
<dbReference type="Proteomes" id="UP001174136">
    <property type="component" value="Unassembled WGS sequence"/>
</dbReference>
<organism evidence="12 13">
    <name type="scientific">Merluccius polli</name>
    <name type="common">Benguela hake</name>
    <name type="synonym">Merluccius cadenati</name>
    <dbReference type="NCBI Taxonomy" id="89951"/>
    <lineage>
        <taxon>Eukaryota</taxon>
        <taxon>Metazoa</taxon>
        <taxon>Chordata</taxon>
        <taxon>Craniata</taxon>
        <taxon>Vertebrata</taxon>
        <taxon>Euteleostomi</taxon>
        <taxon>Actinopterygii</taxon>
        <taxon>Neopterygii</taxon>
        <taxon>Teleostei</taxon>
        <taxon>Neoteleostei</taxon>
        <taxon>Acanthomorphata</taxon>
        <taxon>Zeiogadaria</taxon>
        <taxon>Gadariae</taxon>
        <taxon>Gadiformes</taxon>
        <taxon>Gadoidei</taxon>
        <taxon>Merlucciidae</taxon>
        <taxon>Merluccius</taxon>
    </lineage>
</organism>
<evidence type="ECO:0000256" key="9">
    <source>
        <dbReference type="ARBA" id="ARBA00029569"/>
    </source>
</evidence>
<keyword evidence="3" id="KW-0479">Metal-binding</keyword>
<dbReference type="Gene3D" id="1.10.238.10">
    <property type="entry name" value="EF-hand"/>
    <property type="match status" value="1"/>
</dbReference>